<protein>
    <submittedName>
        <fullName evidence="2">Uncharacterized protein</fullName>
    </submittedName>
</protein>
<dbReference type="VEuPathDB" id="FungiDB:AMAG_08430"/>
<dbReference type="EMBL" id="GG745342">
    <property type="protein sequence ID" value="KNE63290.1"/>
    <property type="molecule type" value="Genomic_DNA"/>
</dbReference>
<feature type="compositionally biased region" description="Low complexity" evidence="1">
    <location>
        <begin position="142"/>
        <end position="154"/>
    </location>
</feature>
<evidence type="ECO:0000313" key="2">
    <source>
        <dbReference type="EMBL" id="KNE63290.1"/>
    </source>
</evidence>
<gene>
    <name evidence="2" type="ORF">AMAG_08430</name>
</gene>
<accession>A0A0L0SLN4</accession>
<feature type="non-terminal residue" evidence="2">
    <location>
        <position position="1"/>
    </location>
</feature>
<feature type="compositionally biased region" description="Low complexity" evidence="1">
    <location>
        <begin position="122"/>
        <end position="133"/>
    </location>
</feature>
<feature type="region of interest" description="Disordered" evidence="1">
    <location>
        <begin position="122"/>
        <end position="206"/>
    </location>
</feature>
<dbReference type="EMBL" id="GG745342">
    <property type="protein sequence ID" value="KNE63289.1"/>
    <property type="molecule type" value="Genomic_DNA"/>
</dbReference>
<feature type="compositionally biased region" description="Low complexity" evidence="1">
    <location>
        <begin position="164"/>
        <end position="194"/>
    </location>
</feature>
<proteinExistence type="predicted"/>
<keyword evidence="3" id="KW-1185">Reference proteome</keyword>
<evidence type="ECO:0000256" key="1">
    <source>
        <dbReference type="SAM" id="MobiDB-lite"/>
    </source>
</evidence>
<dbReference type="AlphaFoldDB" id="A0A0L0SLN4"/>
<dbReference type="Proteomes" id="UP000054350">
    <property type="component" value="Unassembled WGS sequence"/>
</dbReference>
<sequence length="206" mass="20612">MPDEVRRAPWPAAAVPPPVVEMARWVVRAMREADGGKARWVAQVDAWVKAMDGALAGADRAVTAASVGADAVPAYDEVTPTSGANNLPPSVVSAARTATVSVSTAVTAAPVVCVAPVDLAPSTTANTDPVVADNDSDDDDATPLALHLTTALPASGKVSPVWPPTAATGLAAGPGRRPRSASAVAGSRARPASGPRVMRGRAGSSA</sequence>
<name>A0A0L0SLN4_ALLM3</name>
<reference evidence="3" key="2">
    <citation type="submission" date="2009-11" db="EMBL/GenBank/DDBJ databases">
        <title>The Genome Sequence of Allomyces macrogynus strain ATCC 38327.</title>
        <authorList>
            <consortium name="The Broad Institute Genome Sequencing Platform"/>
            <person name="Russ C."/>
            <person name="Cuomo C."/>
            <person name="Shea T."/>
            <person name="Young S.K."/>
            <person name="Zeng Q."/>
            <person name="Koehrsen M."/>
            <person name="Haas B."/>
            <person name="Borodovsky M."/>
            <person name="Guigo R."/>
            <person name="Alvarado L."/>
            <person name="Berlin A."/>
            <person name="Borenstein D."/>
            <person name="Chen Z."/>
            <person name="Engels R."/>
            <person name="Freedman E."/>
            <person name="Gellesch M."/>
            <person name="Goldberg J."/>
            <person name="Griggs A."/>
            <person name="Gujja S."/>
            <person name="Heiman D."/>
            <person name="Hepburn T."/>
            <person name="Howarth C."/>
            <person name="Jen D."/>
            <person name="Larson L."/>
            <person name="Lewis B."/>
            <person name="Mehta T."/>
            <person name="Park D."/>
            <person name="Pearson M."/>
            <person name="Roberts A."/>
            <person name="Saif S."/>
            <person name="Shenoy N."/>
            <person name="Sisk P."/>
            <person name="Stolte C."/>
            <person name="Sykes S."/>
            <person name="Walk T."/>
            <person name="White J."/>
            <person name="Yandava C."/>
            <person name="Burger G."/>
            <person name="Gray M.W."/>
            <person name="Holland P.W.H."/>
            <person name="King N."/>
            <person name="Lang F.B.F."/>
            <person name="Roger A.J."/>
            <person name="Ruiz-Trillo I."/>
            <person name="Lander E."/>
            <person name="Nusbaum C."/>
        </authorList>
    </citation>
    <scope>NUCLEOTIDE SEQUENCE [LARGE SCALE GENOMIC DNA]</scope>
    <source>
        <strain evidence="3">ATCC 38327</strain>
    </source>
</reference>
<reference evidence="2 3" key="1">
    <citation type="submission" date="2009-11" db="EMBL/GenBank/DDBJ databases">
        <title>Annotation of Allomyces macrogynus ATCC 38327.</title>
        <authorList>
            <consortium name="The Broad Institute Genome Sequencing Platform"/>
            <person name="Russ C."/>
            <person name="Cuomo C."/>
            <person name="Burger G."/>
            <person name="Gray M.W."/>
            <person name="Holland P.W.H."/>
            <person name="King N."/>
            <person name="Lang F.B.F."/>
            <person name="Roger A.J."/>
            <person name="Ruiz-Trillo I."/>
            <person name="Young S.K."/>
            <person name="Zeng Q."/>
            <person name="Gargeya S."/>
            <person name="Fitzgerald M."/>
            <person name="Haas B."/>
            <person name="Abouelleil A."/>
            <person name="Alvarado L."/>
            <person name="Arachchi H.M."/>
            <person name="Berlin A."/>
            <person name="Chapman S.B."/>
            <person name="Gearin G."/>
            <person name="Goldberg J."/>
            <person name="Griggs A."/>
            <person name="Gujja S."/>
            <person name="Hansen M."/>
            <person name="Heiman D."/>
            <person name="Howarth C."/>
            <person name="Larimer J."/>
            <person name="Lui A."/>
            <person name="MacDonald P.J.P."/>
            <person name="McCowen C."/>
            <person name="Montmayeur A."/>
            <person name="Murphy C."/>
            <person name="Neiman D."/>
            <person name="Pearson M."/>
            <person name="Priest M."/>
            <person name="Roberts A."/>
            <person name="Saif S."/>
            <person name="Shea T."/>
            <person name="Sisk P."/>
            <person name="Stolte C."/>
            <person name="Sykes S."/>
            <person name="Wortman J."/>
            <person name="Nusbaum C."/>
            <person name="Birren B."/>
        </authorList>
    </citation>
    <scope>NUCLEOTIDE SEQUENCE [LARGE SCALE GENOMIC DNA]</scope>
    <source>
        <strain evidence="2 3">ATCC 38327</strain>
    </source>
</reference>
<evidence type="ECO:0000313" key="3">
    <source>
        <dbReference type="Proteomes" id="UP000054350"/>
    </source>
</evidence>
<organism evidence="2 3">
    <name type="scientific">Allomyces macrogynus (strain ATCC 38327)</name>
    <name type="common">Allomyces javanicus var. macrogynus</name>
    <dbReference type="NCBI Taxonomy" id="578462"/>
    <lineage>
        <taxon>Eukaryota</taxon>
        <taxon>Fungi</taxon>
        <taxon>Fungi incertae sedis</taxon>
        <taxon>Blastocladiomycota</taxon>
        <taxon>Blastocladiomycetes</taxon>
        <taxon>Blastocladiales</taxon>
        <taxon>Blastocladiaceae</taxon>
        <taxon>Allomyces</taxon>
    </lineage>
</organism>